<keyword evidence="6 11" id="KW-0378">Hydrolase</keyword>
<gene>
    <name evidence="12" type="ORF">A7J08_08785</name>
</gene>
<evidence type="ECO:0000256" key="2">
    <source>
        <dbReference type="ARBA" id="ARBA00004141"/>
    </source>
</evidence>
<dbReference type="CDD" id="cd06163">
    <property type="entry name" value="S2P-M50_PDZ_RseP-like"/>
    <property type="match status" value="1"/>
</dbReference>
<accession>A0A3Q8B6C1</accession>
<keyword evidence="10 11" id="KW-0472">Membrane</keyword>
<dbReference type="Proteomes" id="UP000323128">
    <property type="component" value="Chromosome"/>
</dbReference>
<keyword evidence="11" id="KW-0479">Metal-binding</keyword>
<dbReference type="RefSeq" id="WP_053866824.1">
    <property type="nucleotide sequence ID" value="NZ_CP030010.1"/>
</dbReference>
<evidence type="ECO:0000256" key="7">
    <source>
        <dbReference type="ARBA" id="ARBA00022833"/>
    </source>
</evidence>
<dbReference type="PANTHER" id="PTHR42837">
    <property type="entry name" value="REGULATOR OF SIGMA-E PROTEASE RSEP"/>
    <property type="match status" value="1"/>
</dbReference>
<evidence type="ECO:0000256" key="11">
    <source>
        <dbReference type="RuleBase" id="RU362031"/>
    </source>
</evidence>
<dbReference type="NCBIfam" id="TIGR00054">
    <property type="entry name" value="RIP metalloprotease RseP"/>
    <property type="match status" value="1"/>
</dbReference>
<dbReference type="InterPro" id="IPR008915">
    <property type="entry name" value="Peptidase_M50"/>
</dbReference>
<keyword evidence="7 11" id="KW-0862">Zinc</keyword>
<keyword evidence="5 11" id="KW-0812">Transmembrane</keyword>
<dbReference type="GO" id="GO:0046872">
    <property type="term" value="F:metal ion binding"/>
    <property type="evidence" value="ECO:0007669"/>
    <property type="project" value="UniProtKB-KW"/>
</dbReference>
<dbReference type="GO" id="GO:0004222">
    <property type="term" value="F:metalloendopeptidase activity"/>
    <property type="evidence" value="ECO:0007669"/>
    <property type="project" value="InterPro"/>
</dbReference>
<keyword evidence="9 11" id="KW-0482">Metalloprotease</keyword>
<evidence type="ECO:0000256" key="10">
    <source>
        <dbReference type="ARBA" id="ARBA00023136"/>
    </source>
</evidence>
<dbReference type="InterPro" id="IPR036034">
    <property type="entry name" value="PDZ_sf"/>
</dbReference>
<evidence type="ECO:0000256" key="4">
    <source>
        <dbReference type="ARBA" id="ARBA00022670"/>
    </source>
</evidence>
<organism evidence="12">
    <name type="scientific">Streptococcus suis</name>
    <dbReference type="NCBI Taxonomy" id="1307"/>
    <lineage>
        <taxon>Bacteria</taxon>
        <taxon>Bacillati</taxon>
        <taxon>Bacillota</taxon>
        <taxon>Bacilli</taxon>
        <taxon>Lactobacillales</taxon>
        <taxon>Streptococcaceae</taxon>
        <taxon>Streptococcus</taxon>
    </lineage>
</organism>
<dbReference type="EC" id="3.4.24.-" evidence="11"/>
<reference evidence="12" key="1">
    <citation type="journal article" date="2021" name="Front. Microbiol.">
        <title>Comparative Virulence and Genomic Analysis of Streptococcus suis Isolates.</title>
        <authorList>
            <person name="Nicholson T.L."/>
            <person name="Waack U."/>
            <person name="Anderson T.K."/>
            <person name="Bayles D.O."/>
            <person name="Zaia S.R."/>
            <person name="Goertz I."/>
            <person name="Eppinger M."/>
            <person name="Hau S.J."/>
            <person name="Brockmeier S.L."/>
            <person name="Shore S.M."/>
        </authorList>
    </citation>
    <scope>NUCLEOTIDE SEQUENCE</scope>
    <source>
        <strain evidence="12">SRD478</strain>
    </source>
</reference>
<sequence>MSLIIRKEEEKDHRAVEKLTRDAFWNVYHPGATEHLIVHQLRKQKHAIKDLNLVAEADGQLVGHILYVASEITADGARLPSLTFGPFSISPDQQGRGYGQALLEHSLALAENSGAVLVAITGSPDYYSRFGFVKGKEVGVRYQADPEADYFLVKLFRPEVLEGRDWWFTDPPGYTVDELVLEEFDKTFPYKEKLVLPGQLGQ</sequence>
<evidence type="ECO:0000313" key="12">
    <source>
        <dbReference type="EMBL" id="ASW50362.2"/>
    </source>
</evidence>
<name>A0A3Q8B6C1_STRSU</name>
<proteinExistence type="inferred from homology"/>
<dbReference type="Pfam" id="PF02163">
    <property type="entry name" value="Peptidase_M50"/>
    <property type="match status" value="1"/>
</dbReference>
<evidence type="ECO:0000256" key="6">
    <source>
        <dbReference type="ARBA" id="ARBA00022801"/>
    </source>
</evidence>
<dbReference type="PANTHER" id="PTHR42837:SF2">
    <property type="entry name" value="MEMBRANE METALLOPROTEASE ARASP2, CHLOROPLASTIC-RELATED"/>
    <property type="match status" value="1"/>
</dbReference>
<dbReference type="GO" id="GO:0016020">
    <property type="term" value="C:membrane"/>
    <property type="evidence" value="ECO:0007669"/>
    <property type="project" value="UniProtKB-SubCell"/>
</dbReference>
<comment type="cofactor">
    <cofactor evidence="1 11">
        <name>Zn(2+)</name>
        <dbReference type="ChEBI" id="CHEBI:29105"/>
    </cofactor>
</comment>
<dbReference type="EMBL" id="CP030010">
    <property type="protein sequence ID" value="ASW50362.2"/>
    <property type="molecule type" value="Genomic_DNA"/>
</dbReference>
<evidence type="ECO:0000256" key="1">
    <source>
        <dbReference type="ARBA" id="ARBA00001947"/>
    </source>
</evidence>
<comment type="subcellular location">
    <subcellularLocation>
        <location evidence="2">Membrane</location>
        <topology evidence="2">Multi-pass membrane protein</topology>
    </subcellularLocation>
</comment>
<keyword evidence="8 11" id="KW-1133">Transmembrane helix</keyword>
<keyword evidence="4" id="KW-0645">Protease</keyword>
<evidence type="ECO:0000256" key="9">
    <source>
        <dbReference type="ARBA" id="ARBA00023049"/>
    </source>
</evidence>
<evidence type="ECO:0000256" key="8">
    <source>
        <dbReference type="ARBA" id="ARBA00022989"/>
    </source>
</evidence>
<dbReference type="SUPFAM" id="SSF50156">
    <property type="entry name" value="PDZ domain-like"/>
    <property type="match status" value="1"/>
</dbReference>
<dbReference type="GO" id="GO:0006508">
    <property type="term" value="P:proteolysis"/>
    <property type="evidence" value="ECO:0007669"/>
    <property type="project" value="UniProtKB-KW"/>
</dbReference>
<evidence type="ECO:0000256" key="3">
    <source>
        <dbReference type="ARBA" id="ARBA00007931"/>
    </source>
</evidence>
<evidence type="ECO:0000256" key="5">
    <source>
        <dbReference type="ARBA" id="ARBA00022692"/>
    </source>
</evidence>
<comment type="similarity">
    <text evidence="3 11">Belongs to the peptidase M50B family.</text>
</comment>
<dbReference type="InterPro" id="IPR004387">
    <property type="entry name" value="Pept_M50_Zn"/>
</dbReference>
<dbReference type="AlphaFoldDB" id="A0A3Q8B6C1"/>
<dbReference type="Gene3D" id="2.30.42.10">
    <property type="match status" value="1"/>
</dbReference>
<protein>
    <recommendedName>
        <fullName evidence="11">Zinc metalloprotease</fullName>
        <ecNumber evidence="11">3.4.24.-</ecNumber>
    </recommendedName>
</protein>